<dbReference type="AlphaFoldDB" id="A0A0C1YF26"/>
<feature type="region of interest" description="Disordered" evidence="1">
    <location>
        <begin position="1"/>
        <end position="31"/>
    </location>
</feature>
<reference evidence="2" key="1">
    <citation type="submission" date="2014-11" db="EMBL/GenBank/DDBJ databases">
        <authorList>
            <person name="Malar M.C."/>
            <person name="Sen D."/>
            <person name="Tripathy S."/>
        </authorList>
    </citation>
    <scope>NUCLEOTIDE SEQUENCE</scope>
    <source>
        <strain evidence="2">BDU141951</strain>
    </source>
</reference>
<reference evidence="2" key="3">
    <citation type="submission" date="2020-02" db="EMBL/GenBank/DDBJ databases">
        <authorList>
            <person name="Sarangi A.N."/>
            <person name="Ghosh S."/>
            <person name="Mukherjee M."/>
            <person name="Tripathy S."/>
        </authorList>
    </citation>
    <scope>NUCLEOTIDE SEQUENCE</scope>
    <source>
        <strain evidence="2">BDU141951</strain>
    </source>
</reference>
<gene>
    <name evidence="2" type="ORF">QQ91_008530</name>
</gene>
<reference evidence="2" key="2">
    <citation type="journal article" date="2015" name="Genome Announc.">
        <title>Draft Genome Sequence of Filamentous Marine Cyanobacterium Lyngbya confervoides Strain BDU141951.</title>
        <authorList>
            <person name="Chandrababunaidu M.M."/>
            <person name="Sen D."/>
            <person name="Tripathy S."/>
        </authorList>
    </citation>
    <scope>NUCLEOTIDE SEQUENCE</scope>
    <source>
        <strain evidence="2">BDU141951</strain>
    </source>
</reference>
<comment type="caution">
    <text evidence="2">The sequence shown here is derived from an EMBL/GenBank/DDBJ whole genome shotgun (WGS) entry which is preliminary data.</text>
</comment>
<protein>
    <submittedName>
        <fullName evidence="2">Uncharacterized protein</fullName>
    </submittedName>
</protein>
<evidence type="ECO:0000313" key="2">
    <source>
        <dbReference type="EMBL" id="NEV67162.1"/>
    </source>
</evidence>
<name>A0A0C1YF26_9CYAN</name>
<sequence length="356" mass="39680">MNAASHPAADQITAALDPSTDLSFQLPSPEDENLSEYEFQQQIETAWQVCDRFDLQTDIWRGRILRTVRDREKRGGDGRGTGFLNWLKDREITKSQAYSLIELADSADTLLQEGMLEPQSVNNFSKRAFVETAQSAPEVQQLVSDAAQRGEHITRREVRQISDEWTAMSSDLLPTELKEKAANNTIPTRYLAPLVKEMQKLPPPHQETLKTEITLNPDIDTLKQVTAEARYLAKYLEAAVQVQALNSDDLDLEQALEEALRIGCLNATADLVKQASQLEQAAAKLYSSWTQMNKLAERVYVDSGASTPHLRQLLNHLEPLTSQTLEVQLGDADSPLSHMVRLQLLSADGGGESSEP</sequence>
<proteinExistence type="predicted"/>
<accession>A0A0C1YF26</accession>
<dbReference type="EMBL" id="JTHE02000003">
    <property type="protein sequence ID" value="NEV67162.1"/>
    <property type="molecule type" value="Genomic_DNA"/>
</dbReference>
<evidence type="ECO:0000256" key="1">
    <source>
        <dbReference type="SAM" id="MobiDB-lite"/>
    </source>
</evidence>
<organism evidence="2">
    <name type="scientific">Lyngbya confervoides BDU141951</name>
    <dbReference type="NCBI Taxonomy" id="1574623"/>
    <lineage>
        <taxon>Bacteria</taxon>
        <taxon>Bacillati</taxon>
        <taxon>Cyanobacteriota</taxon>
        <taxon>Cyanophyceae</taxon>
        <taxon>Oscillatoriophycideae</taxon>
        <taxon>Oscillatoriales</taxon>
        <taxon>Microcoleaceae</taxon>
        <taxon>Lyngbya</taxon>
    </lineage>
</organism>